<dbReference type="EMBL" id="GEDV01007488">
    <property type="protein sequence ID" value="JAP81069.1"/>
    <property type="molecule type" value="Transcribed_RNA"/>
</dbReference>
<feature type="compositionally biased region" description="Polar residues" evidence="1">
    <location>
        <begin position="95"/>
        <end position="109"/>
    </location>
</feature>
<feature type="region of interest" description="Disordered" evidence="1">
    <location>
        <begin position="1"/>
        <end position="109"/>
    </location>
</feature>
<protein>
    <submittedName>
        <fullName evidence="2">Uncharacterized protein</fullName>
    </submittedName>
</protein>
<evidence type="ECO:0000256" key="1">
    <source>
        <dbReference type="SAM" id="MobiDB-lite"/>
    </source>
</evidence>
<dbReference type="AlphaFoldDB" id="A0A131YP91"/>
<proteinExistence type="predicted"/>
<evidence type="ECO:0000313" key="2">
    <source>
        <dbReference type="EMBL" id="JAP81069.1"/>
    </source>
</evidence>
<sequence length="109" mass="10516">MAKVMIGTTMATSVGSSLATTGTNIASTVLEHRRNSVTSNVDSTDGSGGSVSKATNDGDGDGESDSNGDSKSTGSGSNDASATNKEKSTGGKKASNGTHSSASKPATGA</sequence>
<accession>A0A131YP91</accession>
<organism evidence="2">
    <name type="scientific">Rhipicephalus appendiculatus</name>
    <name type="common">Brown ear tick</name>
    <dbReference type="NCBI Taxonomy" id="34631"/>
    <lineage>
        <taxon>Eukaryota</taxon>
        <taxon>Metazoa</taxon>
        <taxon>Ecdysozoa</taxon>
        <taxon>Arthropoda</taxon>
        <taxon>Chelicerata</taxon>
        <taxon>Arachnida</taxon>
        <taxon>Acari</taxon>
        <taxon>Parasitiformes</taxon>
        <taxon>Ixodida</taxon>
        <taxon>Ixodoidea</taxon>
        <taxon>Ixodidae</taxon>
        <taxon>Rhipicephalinae</taxon>
        <taxon>Rhipicephalus</taxon>
        <taxon>Rhipicephalus</taxon>
    </lineage>
</organism>
<reference evidence="2" key="1">
    <citation type="journal article" date="2016" name="Ticks Tick Borne Dis.">
        <title>De novo assembly and annotation of the salivary gland transcriptome of Rhipicephalus appendiculatus male and female ticks during blood feeding.</title>
        <authorList>
            <person name="de Castro M.H."/>
            <person name="de Klerk D."/>
            <person name="Pienaar R."/>
            <person name="Latif A.A."/>
            <person name="Rees D.J."/>
            <person name="Mans B.J."/>
        </authorList>
    </citation>
    <scope>NUCLEOTIDE SEQUENCE</scope>
    <source>
        <tissue evidence="2">Salivary glands</tissue>
    </source>
</reference>
<feature type="compositionally biased region" description="Polar residues" evidence="1">
    <location>
        <begin position="73"/>
        <end position="83"/>
    </location>
</feature>
<name>A0A131YP91_RHIAP</name>
<feature type="compositionally biased region" description="Polar residues" evidence="1">
    <location>
        <begin position="9"/>
        <end position="27"/>
    </location>
</feature>